<comment type="caution">
    <text evidence="9">The sequence shown here is derived from an EMBL/GenBank/DDBJ whole genome shotgun (WGS) entry which is preliminary data.</text>
</comment>
<dbReference type="PANTHER" id="PTHR43375:SF1">
    <property type="entry name" value="OROTIDINE 5'-PHOSPHATE DECARBOXYLASE"/>
    <property type="match status" value="1"/>
</dbReference>
<accession>A0A934KP87</accession>
<comment type="similarity">
    <text evidence="2">Belongs to the OMP decarboxylase family. Type 2 subfamily.</text>
</comment>
<dbReference type="InterPro" id="IPR001754">
    <property type="entry name" value="OMPdeCOase_dom"/>
</dbReference>
<dbReference type="EMBL" id="JAEKNN010000038">
    <property type="protein sequence ID" value="MBJ7609360.1"/>
    <property type="molecule type" value="Genomic_DNA"/>
</dbReference>
<dbReference type="GO" id="GO:0009220">
    <property type="term" value="P:pyrimidine ribonucleotide biosynthetic process"/>
    <property type="evidence" value="ECO:0007669"/>
    <property type="project" value="UniProtKB-UniRule"/>
</dbReference>
<sequence>MVGATATFADRLAEAISVSDSLLCLGLDPDGAVDAAGAERVCHVLLDAALEHVCAVKPNLAFFEQYGSSGYAVLERLRAAIPPDRLLILDAKRGDMGNTAAAYARALFDVLGADAVTVNPLLGGDSVAPFLARPGRGAFILTRTSNPGAEDFLDQPAGRDGQVLYQRIVDQAQEWDSGGGAIGFVVGATVPTAIAEVRRRVPSAPLLLPGVGAQGGPLEAAVAAGLDSTRAGVVVPVSRGIAGAAQGPAAAARELRERIAAVRAAG</sequence>
<proteinExistence type="inferred from homology"/>
<reference evidence="9 10" key="1">
    <citation type="submission" date="2020-10" db="EMBL/GenBank/DDBJ databases">
        <title>Ca. Dormibacterota MAGs.</title>
        <authorList>
            <person name="Montgomery K."/>
        </authorList>
    </citation>
    <scope>NUCLEOTIDE SEQUENCE [LARGE SCALE GENOMIC DNA]</scope>
    <source>
        <strain evidence="9">Mitchell_Peninsula_5</strain>
    </source>
</reference>
<evidence type="ECO:0000256" key="1">
    <source>
        <dbReference type="ARBA" id="ARBA00004861"/>
    </source>
</evidence>
<dbReference type="Proteomes" id="UP000614410">
    <property type="component" value="Unassembled WGS sequence"/>
</dbReference>
<comment type="catalytic activity">
    <reaction evidence="6">
        <text>orotidine 5'-phosphate + H(+) = UMP + CO2</text>
        <dbReference type="Rhea" id="RHEA:11596"/>
        <dbReference type="ChEBI" id="CHEBI:15378"/>
        <dbReference type="ChEBI" id="CHEBI:16526"/>
        <dbReference type="ChEBI" id="CHEBI:57538"/>
        <dbReference type="ChEBI" id="CHEBI:57865"/>
        <dbReference type="EC" id="4.1.1.23"/>
    </reaction>
</comment>
<evidence type="ECO:0000256" key="2">
    <source>
        <dbReference type="ARBA" id="ARBA00008847"/>
    </source>
</evidence>
<comment type="pathway">
    <text evidence="1">Pyrimidine metabolism; UMP biosynthesis via de novo pathway; UMP from orotate: step 2/2.</text>
</comment>
<dbReference type="Gene3D" id="3.20.20.70">
    <property type="entry name" value="Aldolase class I"/>
    <property type="match status" value="1"/>
</dbReference>
<evidence type="ECO:0000256" key="3">
    <source>
        <dbReference type="ARBA" id="ARBA00022793"/>
    </source>
</evidence>
<dbReference type="InterPro" id="IPR011060">
    <property type="entry name" value="RibuloseP-bd_barrel"/>
</dbReference>
<dbReference type="AlphaFoldDB" id="A0A934KP87"/>
<evidence type="ECO:0000256" key="5">
    <source>
        <dbReference type="ARBA" id="ARBA00023239"/>
    </source>
</evidence>
<dbReference type="EC" id="4.1.1.23" evidence="7"/>
<dbReference type="PANTHER" id="PTHR43375">
    <property type="entry name" value="OROTIDINE 5'-PHOSPHATE DECARBOXYLASE"/>
    <property type="match status" value="1"/>
</dbReference>
<dbReference type="SMART" id="SM00934">
    <property type="entry name" value="OMPdecase"/>
    <property type="match status" value="1"/>
</dbReference>
<dbReference type="CDD" id="cd04725">
    <property type="entry name" value="OMP_decarboxylase_like"/>
    <property type="match status" value="1"/>
</dbReference>
<dbReference type="InterPro" id="IPR011995">
    <property type="entry name" value="OMPdecase_type-2"/>
</dbReference>
<evidence type="ECO:0000256" key="6">
    <source>
        <dbReference type="ARBA" id="ARBA00049157"/>
    </source>
</evidence>
<name>A0A934KP87_9BACT</name>
<keyword evidence="3" id="KW-0210">Decarboxylase</keyword>
<evidence type="ECO:0000256" key="7">
    <source>
        <dbReference type="NCBIfam" id="TIGR02127"/>
    </source>
</evidence>
<evidence type="ECO:0000256" key="4">
    <source>
        <dbReference type="ARBA" id="ARBA00022975"/>
    </source>
</evidence>
<dbReference type="GO" id="GO:0006207">
    <property type="term" value="P:'de novo' pyrimidine nucleobase biosynthetic process"/>
    <property type="evidence" value="ECO:0007669"/>
    <property type="project" value="InterPro"/>
</dbReference>
<evidence type="ECO:0000313" key="10">
    <source>
        <dbReference type="Proteomes" id="UP000614410"/>
    </source>
</evidence>
<dbReference type="InterPro" id="IPR013785">
    <property type="entry name" value="Aldolase_TIM"/>
</dbReference>
<feature type="domain" description="Orotidine 5'-phosphate decarboxylase" evidence="8">
    <location>
        <begin position="22"/>
        <end position="255"/>
    </location>
</feature>
<evidence type="ECO:0000259" key="8">
    <source>
        <dbReference type="SMART" id="SM00934"/>
    </source>
</evidence>
<gene>
    <name evidence="9" type="primary">pyrF</name>
    <name evidence="9" type="ORF">JF887_08005</name>
</gene>
<dbReference type="NCBIfam" id="TIGR02127">
    <property type="entry name" value="pyrF_sub2"/>
    <property type="match status" value="1"/>
</dbReference>
<organism evidence="9 10">
    <name type="scientific">Candidatus Amunia macphersoniae</name>
    <dbReference type="NCBI Taxonomy" id="3127014"/>
    <lineage>
        <taxon>Bacteria</taxon>
        <taxon>Bacillati</taxon>
        <taxon>Candidatus Dormiibacterota</taxon>
        <taxon>Candidatus Dormibacteria</taxon>
        <taxon>Candidatus Aeolococcales</taxon>
        <taxon>Candidatus Aeolococcaceae</taxon>
        <taxon>Candidatus Amunia</taxon>
    </lineage>
</organism>
<dbReference type="Pfam" id="PF00215">
    <property type="entry name" value="OMPdecase"/>
    <property type="match status" value="1"/>
</dbReference>
<protein>
    <recommendedName>
        <fullName evidence="7">Orotidine-5'-phosphate decarboxylase</fullName>
        <ecNumber evidence="7">4.1.1.23</ecNumber>
    </recommendedName>
</protein>
<dbReference type="SUPFAM" id="SSF51366">
    <property type="entry name" value="Ribulose-phoshate binding barrel"/>
    <property type="match status" value="1"/>
</dbReference>
<dbReference type="GO" id="GO:0004590">
    <property type="term" value="F:orotidine-5'-phosphate decarboxylase activity"/>
    <property type="evidence" value="ECO:0007669"/>
    <property type="project" value="UniProtKB-UniRule"/>
</dbReference>
<keyword evidence="4" id="KW-0665">Pyrimidine biosynthesis</keyword>
<evidence type="ECO:0000313" key="9">
    <source>
        <dbReference type="EMBL" id="MBJ7609360.1"/>
    </source>
</evidence>
<keyword evidence="5 9" id="KW-0456">Lyase</keyword>